<gene>
    <name evidence="2" type="ORF">bsdE14_25920</name>
</gene>
<evidence type="ECO:0000313" key="2">
    <source>
        <dbReference type="EMBL" id="GLC31182.1"/>
    </source>
</evidence>
<comment type="caution">
    <text evidence="2">The sequence shown here is derived from an EMBL/GenBank/DDBJ whole genome shotgun (WGS) entry which is preliminary data.</text>
</comment>
<dbReference type="EMBL" id="BRXR01000001">
    <property type="protein sequence ID" value="GLC31182.1"/>
    <property type="molecule type" value="Genomic_DNA"/>
</dbReference>
<name>A0ABQ5N7H3_9CLOT</name>
<protein>
    <recommendedName>
        <fullName evidence="1">DUF4240 domain-containing protein</fullName>
    </recommendedName>
</protein>
<evidence type="ECO:0000313" key="3">
    <source>
        <dbReference type="Proteomes" id="UP001208567"/>
    </source>
</evidence>
<proteinExistence type="predicted"/>
<dbReference type="SUPFAM" id="SSF63491">
    <property type="entry name" value="BAG domain"/>
    <property type="match status" value="1"/>
</dbReference>
<reference evidence="2 3" key="1">
    <citation type="journal article" date="2024" name="Int. J. Syst. Evol. Microbiol.">
        <title>Clostridium omnivorum sp. nov., isolated from anoxic soil under the treatment of reductive soil disinfestation.</title>
        <authorList>
            <person name="Ueki A."/>
            <person name="Tonouchi A."/>
            <person name="Kaku N."/>
            <person name="Honma S."/>
            <person name="Ueki K."/>
        </authorList>
    </citation>
    <scope>NUCLEOTIDE SEQUENCE [LARGE SCALE GENOMIC DNA]</scope>
    <source>
        <strain evidence="2 3">E14</strain>
    </source>
</reference>
<organism evidence="2 3">
    <name type="scientific">Clostridium omnivorum</name>
    <dbReference type="NCBI Taxonomy" id="1604902"/>
    <lineage>
        <taxon>Bacteria</taxon>
        <taxon>Bacillati</taxon>
        <taxon>Bacillota</taxon>
        <taxon>Clostridia</taxon>
        <taxon>Eubacteriales</taxon>
        <taxon>Clostridiaceae</taxon>
        <taxon>Clostridium</taxon>
    </lineage>
</organism>
<dbReference type="RefSeq" id="WP_264850460.1">
    <property type="nucleotide sequence ID" value="NZ_BRXR01000001.1"/>
</dbReference>
<accession>A0ABQ5N7H3</accession>
<keyword evidence="3" id="KW-1185">Reference proteome</keyword>
<sequence>MGNIENKIIMDENEFWNIISIFDWKYIGNDDKVLKRAINYLAKKSNDDIHKFYEILSQLLYDLDGIEYAKNIGEDSYIDENSYFSVDWFLYVRCAVVANGSTYYYEVLNNPKKMPKDMEFESLLYIAHESYNKKNNDEFDYVPEYDFETFSNKEKWLQRV</sequence>
<dbReference type="Proteomes" id="UP001208567">
    <property type="component" value="Unassembled WGS sequence"/>
</dbReference>
<dbReference type="Pfam" id="PF14024">
    <property type="entry name" value="DUF4240"/>
    <property type="match status" value="1"/>
</dbReference>
<feature type="domain" description="DUF4240" evidence="1">
    <location>
        <begin position="10"/>
        <end position="132"/>
    </location>
</feature>
<dbReference type="InterPro" id="IPR025334">
    <property type="entry name" value="DUF4240"/>
</dbReference>
<evidence type="ECO:0000259" key="1">
    <source>
        <dbReference type="Pfam" id="PF14024"/>
    </source>
</evidence>